<reference evidence="8 9" key="1">
    <citation type="submission" date="2012-06" db="EMBL/GenBank/DDBJ databases">
        <title>Finished chromosome of genome of Crinalium epipsammum PCC 9333.</title>
        <authorList>
            <consortium name="US DOE Joint Genome Institute"/>
            <person name="Gugger M."/>
            <person name="Coursin T."/>
            <person name="Rippka R."/>
            <person name="Tandeau De Marsac N."/>
            <person name="Huntemann M."/>
            <person name="Wei C.-L."/>
            <person name="Han J."/>
            <person name="Detter J.C."/>
            <person name="Han C."/>
            <person name="Tapia R."/>
            <person name="Davenport K."/>
            <person name="Daligault H."/>
            <person name="Erkkila T."/>
            <person name="Gu W."/>
            <person name="Munk A.C.C."/>
            <person name="Teshima H."/>
            <person name="Xu Y."/>
            <person name="Chain P."/>
            <person name="Chen A."/>
            <person name="Krypides N."/>
            <person name="Mavromatis K."/>
            <person name="Markowitz V."/>
            <person name="Szeto E."/>
            <person name="Ivanova N."/>
            <person name="Mikhailova N."/>
            <person name="Ovchinnikova G."/>
            <person name="Pagani I."/>
            <person name="Pati A."/>
            <person name="Goodwin L."/>
            <person name="Peters L."/>
            <person name="Pitluck S."/>
            <person name="Woyke T."/>
            <person name="Kerfeld C."/>
        </authorList>
    </citation>
    <scope>NUCLEOTIDE SEQUENCE [LARGE SCALE GENOMIC DNA]</scope>
    <source>
        <strain evidence="8 9">PCC 9333</strain>
    </source>
</reference>
<evidence type="ECO:0000256" key="3">
    <source>
        <dbReference type="ARBA" id="ARBA00022679"/>
    </source>
</evidence>
<keyword evidence="9" id="KW-1185">Reference proteome</keyword>
<dbReference type="eggNOG" id="COG3206">
    <property type="taxonomic scope" value="Bacteria"/>
</dbReference>
<dbReference type="Gene3D" id="3.90.120.10">
    <property type="entry name" value="DNA Methylase, subunit A, domain 2"/>
    <property type="match status" value="1"/>
</dbReference>
<dbReference type="RefSeq" id="WP_015201642.1">
    <property type="nucleotide sequence ID" value="NC_019753.1"/>
</dbReference>
<keyword evidence="3 6" id="KW-0808">Transferase</keyword>
<dbReference type="REBASE" id="58087">
    <property type="entry name" value="M.Cep9333ORF558P"/>
</dbReference>
<evidence type="ECO:0000256" key="2">
    <source>
        <dbReference type="ARBA" id="ARBA00022603"/>
    </source>
</evidence>
<evidence type="ECO:0000256" key="5">
    <source>
        <dbReference type="ARBA" id="ARBA00022747"/>
    </source>
</evidence>
<dbReference type="PANTHER" id="PTHR46098:SF1">
    <property type="entry name" value="TRNA (CYTOSINE(38)-C(5))-METHYLTRANSFERASE"/>
    <property type="match status" value="1"/>
</dbReference>
<feature type="coiled-coil region" evidence="7">
    <location>
        <begin position="925"/>
        <end position="976"/>
    </location>
</feature>
<proteinExistence type="inferred from homology"/>
<protein>
    <recommendedName>
        <fullName evidence="1">DNA (cytosine-5-)-methyltransferase</fullName>
        <ecNumber evidence="1">2.1.1.37</ecNumber>
    </recommendedName>
</protein>
<dbReference type="GO" id="GO:0003886">
    <property type="term" value="F:DNA (cytosine-5-)-methyltransferase activity"/>
    <property type="evidence" value="ECO:0007669"/>
    <property type="project" value="UniProtKB-EC"/>
</dbReference>
<dbReference type="Pfam" id="PF00145">
    <property type="entry name" value="DNA_methylase"/>
    <property type="match status" value="1"/>
</dbReference>
<dbReference type="OrthoDB" id="513026at2"/>
<keyword evidence="5" id="KW-0680">Restriction system</keyword>
<dbReference type="AlphaFoldDB" id="K9VTV4"/>
<dbReference type="HOGENOM" id="CLU_291654_0_0_3"/>
<dbReference type="InterPro" id="IPR029063">
    <property type="entry name" value="SAM-dependent_MTases_sf"/>
</dbReference>
<name>K9VTV4_9CYAN</name>
<evidence type="ECO:0000313" key="9">
    <source>
        <dbReference type="Proteomes" id="UP000010472"/>
    </source>
</evidence>
<dbReference type="GO" id="GO:0032259">
    <property type="term" value="P:methylation"/>
    <property type="evidence" value="ECO:0007669"/>
    <property type="project" value="UniProtKB-KW"/>
</dbReference>
<organism evidence="8 9">
    <name type="scientific">Crinalium epipsammum PCC 9333</name>
    <dbReference type="NCBI Taxonomy" id="1173022"/>
    <lineage>
        <taxon>Bacteria</taxon>
        <taxon>Bacillati</taxon>
        <taxon>Cyanobacteriota</taxon>
        <taxon>Cyanophyceae</taxon>
        <taxon>Gomontiellales</taxon>
        <taxon>Gomontiellaceae</taxon>
        <taxon>Crinalium</taxon>
    </lineage>
</organism>
<dbReference type="KEGG" id="cep:Cri9333_0558"/>
<comment type="similarity">
    <text evidence="6">Belongs to the class I-like SAM-binding methyltransferase superfamily. C5-methyltransferase family.</text>
</comment>
<dbReference type="PROSITE" id="PS51679">
    <property type="entry name" value="SAM_MT_C5"/>
    <property type="match status" value="1"/>
</dbReference>
<keyword evidence="7" id="KW-0175">Coiled coil</keyword>
<dbReference type="InterPro" id="IPR050750">
    <property type="entry name" value="C5-MTase"/>
</dbReference>
<dbReference type="PANTHER" id="PTHR46098">
    <property type="entry name" value="TRNA (CYTOSINE(38)-C(5))-METHYLTRANSFERASE"/>
    <property type="match status" value="1"/>
</dbReference>
<dbReference type="EMBL" id="CP003620">
    <property type="protein sequence ID" value="AFZ11508.1"/>
    <property type="molecule type" value="Genomic_DNA"/>
</dbReference>
<sequence>MTHLASTIIAKQPLAEKPSAKAKALSPVAGCVSTIQPPSWATVKRPILPPNAPTVGYLCGGAGIMSTGFEAAGIRSLWNIDHDPSDPKLSNAIANIYERNFSSPVIRRTLQEVAQTGFAGLERPDILVLTQSCKNLSKSNPKQKETEVDSSVATAATKAIKHFLPQVFVAENVPEYITSQSWEIVGNTLEQLGYNTTTGIINAADYGIAQDRKRFIAIAILNAPAIALPTPTGTKTGWLSAVSDLLKDAETVHPTEKQLTKIQRLCASFLDEPLLIERVAPWGLPNVKSPLAPCWTIRKSIWLDQRHCSRNNAINIRFPDGSWKNLGVRGAARLCSVPDWFQLPNEAWSAGSAIGNGVPCLLGQAIAQSIKPFINQILISGDNAPCTSNLNDAATNFYLQKNTYNTTEDKTMTATTETLVANIEIETVVTNEVTSTNRKVKTPKIRNQHLLENPEIEASAASVITSSFATIKNSLLGMVEEGRKLIDIKISMYSIHGEKSGERKFRKWLNSSDWGGFGRSWAASALALAEWWMTLPKQVQDWLPNNVQGWSQKAITKLPVANAIGKNFMMALVARGKKSSKDCERALNSNKLEIGSYAVVIEKGDWKGEIGKIVDKAEDGVITLEFPTGETQLFAPEKIEAWQDKVPNIAVGDRIVVTGDRDWNNYIGTVVEKRNPTGWWVELDYVKSKNLTTKHFFKTNQLKELVSIFDDPSLLAQESHWEEVNKSYNLSESDKDSVREQALLLASTEAGEGSEPSVTVGHIKSVLDNFGFQPQQQFTSNANPTPVSDNSEEKVYTIAELEALKAEWEQQIRTELLIGLKSELRSQVESEVKSELTAAKTHAEQLTNKYQEALKTLETSKVKIQQVEQLESELQTIKAENERLKQFMADEAANPSRWEKTFTQEAEKVITTDLESKYSPLVEKLEKMTQTVEQQNIELQQYRQSVDENKQLKQSVEVLQEQLNRQQQLTERFKKASVNAPAPQEVEALTLELGEVGEQAGWTGWTARGYRSRNGERFTGLDAIKAFINDMRSAIAPLEDELVLEF</sequence>
<evidence type="ECO:0000256" key="1">
    <source>
        <dbReference type="ARBA" id="ARBA00011975"/>
    </source>
</evidence>
<dbReference type="SUPFAM" id="SSF53335">
    <property type="entry name" value="S-adenosyl-L-methionine-dependent methyltransferases"/>
    <property type="match status" value="1"/>
</dbReference>
<dbReference type="Proteomes" id="UP000010472">
    <property type="component" value="Chromosome"/>
</dbReference>
<feature type="active site" evidence="6">
    <location>
        <position position="133"/>
    </location>
</feature>
<keyword evidence="4 6" id="KW-0949">S-adenosyl-L-methionine</keyword>
<feature type="coiled-coil region" evidence="7">
    <location>
        <begin position="836"/>
        <end position="887"/>
    </location>
</feature>
<dbReference type="STRING" id="1173022.Cri9333_0558"/>
<evidence type="ECO:0000256" key="4">
    <source>
        <dbReference type="ARBA" id="ARBA00022691"/>
    </source>
</evidence>
<dbReference type="EC" id="2.1.1.37" evidence="1"/>
<dbReference type="Gene3D" id="3.40.50.150">
    <property type="entry name" value="Vaccinia Virus protein VP39"/>
    <property type="match status" value="1"/>
</dbReference>
<dbReference type="eggNOG" id="COG0270">
    <property type="taxonomic scope" value="Bacteria"/>
</dbReference>
<evidence type="ECO:0000256" key="6">
    <source>
        <dbReference type="PROSITE-ProRule" id="PRU01016"/>
    </source>
</evidence>
<keyword evidence="2 6" id="KW-0489">Methyltransferase</keyword>
<gene>
    <name evidence="8" type="ORF">Cri9333_0558</name>
</gene>
<evidence type="ECO:0000256" key="7">
    <source>
        <dbReference type="SAM" id="Coils"/>
    </source>
</evidence>
<evidence type="ECO:0000313" key="8">
    <source>
        <dbReference type="EMBL" id="AFZ11508.1"/>
    </source>
</evidence>
<dbReference type="GO" id="GO:0009307">
    <property type="term" value="P:DNA restriction-modification system"/>
    <property type="evidence" value="ECO:0007669"/>
    <property type="project" value="UniProtKB-KW"/>
</dbReference>
<dbReference type="PATRIC" id="fig|1173022.3.peg.606"/>
<accession>K9VTV4</accession>
<dbReference type="InterPro" id="IPR001525">
    <property type="entry name" value="C5_MeTfrase"/>
</dbReference>